<dbReference type="Pfam" id="PF00092">
    <property type="entry name" value="VWA"/>
    <property type="match status" value="1"/>
</dbReference>
<feature type="chain" id="PRO_5044278744" evidence="17">
    <location>
        <begin position="38"/>
        <end position="1116"/>
    </location>
</feature>
<keyword evidence="12" id="KW-0406">Ion transport</keyword>
<keyword evidence="10" id="KW-0851">Voltage-gated channel</keyword>
<keyword evidence="6" id="KW-0812">Transmembrane</keyword>
<keyword evidence="16" id="KW-0407">Ion channel</keyword>
<dbReference type="InterPro" id="IPR013680">
    <property type="entry name" value="VDCC_a2/dsu"/>
</dbReference>
<dbReference type="SMART" id="SM00327">
    <property type="entry name" value="VWA"/>
    <property type="match status" value="1"/>
</dbReference>
<keyword evidence="9" id="KW-0106">Calcium</keyword>
<dbReference type="InterPro" id="IPR013608">
    <property type="entry name" value="VWA_N"/>
</dbReference>
<feature type="signal peptide" evidence="17">
    <location>
        <begin position="1"/>
        <end position="37"/>
    </location>
</feature>
<keyword evidence="20" id="KW-1185">Reference proteome</keyword>
<protein>
    <submittedName>
        <fullName evidence="19">Calcium voltage-gated channel auxiliary subunit alpha2delta 1</fullName>
    </submittedName>
</protein>
<evidence type="ECO:0000256" key="1">
    <source>
        <dbReference type="ARBA" id="ARBA00004479"/>
    </source>
</evidence>
<evidence type="ECO:0000256" key="14">
    <source>
        <dbReference type="ARBA" id="ARBA00023157"/>
    </source>
</evidence>
<keyword evidence="8 17" id="KW-0732">Signal</keyword>
<evidence type="ECO:0000256" key="5">
    <source>
        <dbReference type="ARBA" id="ARBA00022673"/>
    </source>
</evidence>
<dbReference type="FunFam" id="3.30.450.20:FF:000014">
    <property type="entry name" value="voltage-dependent calcium channel subunit alpha-2/delta-1 isoform X1"/>
    <property type="match status" value="1"/>
</dbReference>
<reference evidence="19" key="2">
    <citation type="submission" date="2025-08" db="UniProtKB">
        <authorList>
            <consortium name="Ensembl"/>
        </authorList>
    </citation>
    <scope>IDENTIFICATION</scope>
</reference>
<dbReference type="InterPro" id="IPR036465">
    <property type="entry name" value="vWFA_dom_sf"/>
</dbReference>
<keyword evidence="7" id="KW-0479">Metal-binding</keyword>
<organism evidence="19 20">
    <name type="scientific">Oncorhynchus tshawytscha</name>
    <name type="common">Chinook salmon</name>
    <name type="synonym">Salmo tshawytscha</name>
    <dbReference type="NCBI Taxonomy" id="74940"/>
    <lineage>
        <taxon>Eukaryota</taxon>
        <taxon>Metazoa</taxon>
        <taxon>Chordata</taxon>
        <taxon>Craniata</taxon>
        <taxon>Vertebrata</taxon>
        <taxon>Euteleostomi</taxon>
        <taxon>Actinopterygii</taxon>
        <taxon>Neopterygii</taxon>
        <taxon>Teleostei</taxon>
        <taxon>Protacanthopterygii</taxon>
        <taxon>Salmoniformes</taxon>
        <taxon>Salmonidae</taxon>
        <taxon>Salmoninae</taxon>
        <taxon>Oncorhynchus</taxon>
    </lineage>
</organism>
<dbReference type="Proteomes" id="UP000694402">
    <property type="component" value="Unassembled WGS sequence"/>
</dbReference>
<dbReference type="SUPFAM" id="SSF53300">
    <property type="entry name" value="vWA-like"/>
    <property type="match status" value="1"/>
</dbReference>
<evidence type="ECO:0000256" key="16">
    <source>
        <dbReference type="ARBA" id="ARBA00023303"/>
    </source>
</evidence>
<evidence type="ECO:0000259" key="18">
    <source>
        <dbReference type="PROSITE" id="PS50234"/>
    </source>
</evidence>
<dbReference type="Pfam" id="PF08399">
    <property type="entry name" value="VWA_N"/>
    <property type="match status" value="1"/>
</dbReference>
<evidence type="ECO:0000313" key="20">
    <source>
        <dbReference type="Proteomes" id="UP000694402"/>
    </source>
</evidence>
<proteinExistence type="inferred from homology"/>
<dbReference type="GO" id="GO:0046872">
    <property type="term" value="F:metal ion binding"/>
    <property type="evidence" value="ECO:0007669"/>
    <property type="project" value="UniProtKB-KW"/>
</dbReference>
<dbReference type="Ensembl" id="ENSOTST00005196327.1">
    <property type="protein sequence ID" value="ENSOTSP00005105327.1"/>
    <property type="gene ID" value="ENSOTSG00005025754.2"/>
</dbReference>
<keyword evidence="3" id="KW-0813">Transport</keyword>
<sequence length="1116" mass="126183">MNVRACVWTGSWRLAMDTYRTHAVLILLLLSSDICLPSQFPTQLIIKEWVDQMQIELVTLADMASAGKNLTQIFLDNQNLYTVESNDAEELVARAARNIEQLLLKRAAALETLATFAENFQMEHQWKDEYADGDIVYYNAKDNLEVNETEGRKNRIRPAFKEDMLFKRLTSHNHTAVHIPTDIYDGSTIVLNELNWTEALEGVFKKNREDDPTLLWQVFGSATGLARYYPASPWMDARKTPSKIDLYDVRRRPWYIQGAASPKDMLILVDASGSVSGLTLKLIRTSVGEMLETLSDDDYVNVVYFNTRVNNTACFDHLVQANVRNKKILKDAVQNISAKGITNYTKGFEFAFEQLYATNITRANCNKIIMLFTDGGEERASAILQKYNADKKVRIFTFSVGQHNYDKGPVQWMACANKGYFYEIPSIGAIRINTQEYLDVLGRPMVLADQLAKQVQWTNVYLDALELGLVITGTLPVFNKTKYKDESGLEIQNQLILGVMGIDVSLDDIKKLTPRYTIGPNGYYFAIDPNGYVLLHPNLQPKKRIRNHKTRLNKPYAITLHENPKFQEPVTLDFLDAELENDIKVQIRRMMIDGNPGEETIETLVKTQDERYIDRGVRTYTWAQVNGTDYSLALVLPTYSEHYIQAKLGDTIRQTMAMDTLRVEMFDELGYTFIAPREYCKGLKDNDNNTQFLLDFNQFIDRNTLEEPCNVTLVSRLLLDAGLTADLVKLWKEQSLGGILARFVATDGGITRVYPRSAGEEWTENAETYDSSFYKRTLDNNIYIFTAPYFNKSRESGYESGILVSKAVDLNIDGVNLKPAVVGVKLNVSAWMNNFMNATIKVNCKDEICGCLKNNKHVDCVILDDGGFLLMSNQDEYITQIGQFFGEVDPVVMISLVNTSLYSFNKTYDYQSVCDPERDSKAAAGPRSVYVPTIADMLSIGWWASTATWSIMQQVFYGLIFPSFVEAVDSDDDMSANMFKESCITEQTQYFFDNEERSYSGVLDCGNCSRMYRAEKLPHTNLVFLITDAKATCLSCDPRPLRQAEQPSQGPDPCELAQNPRYRKGPDVCFDNNIDDEPLCPISGVSGLSPVPLLLLLQVLMLGPGRMILTVGAGPL</sequence>
<evidence type="ECO:0000256" key="7">
    <source>
        <dbReference type="ARBA" id="ARBA00022723"/>
    </source>
</evidence>
<evidence type="ECO:0000256" key="12">
    <source>
        <dbReference type="ARBA" id="ARBA00023065"/>
    </source>
</evidence>
<dbReference type="Gene3D" id="3.30.450.20">
    <property type="entry name" value="PAS domain"/>
    <property type="match status" value="1"/>
</dbReference>
<keyword evidence="4" id="KW-0109">Calcium transport</keyword>
<dbReference type="Pfam" id="PF08473">
    <property type="entry name" value="VGCC_alpha2"/>
    <property type="match status" value="1"/>
</dbReference>
<evidence type="ECO:0000256" key="8">
    <source>
        <dbReference type="ARBA" id="ARBA00022729"/>
    </source>
</evidence>
<evidence type="ECO:0000256" key="10">
    <source>
        <dbReference type="ARBA" id="ARBA00022882"/>
    </source>
</evidence>
<dbReference type="FunFam" id="3.40.50.410:FF:000006">
    <property type="entry name" value="voltage-dependent calcium channel subunit alpha-2/delta-1 isoform X1"/>
    <property type="match status" value="1"/>
</dbReference>
<evidence type="ECO:0000256" key="6">
    <source>
        <dbReference type="ARBA" id="ARBA00022692"/>
    </source>
</evidence>
<keyword evidence="5" id="KW-0107">Calcium channel</keyword>
<dbReference type="GO" id="GO:1990454">
    <property type="term" value="C:L-type voltage-gated calcium channel complex"/>
    <property type="evidence" value="ECO:0007669"/>
    <property type="project" value="TreeGrafter"/>
</dbReference>
<dbReference type="InterPro" id="IPR002035">
    <property type="entry name" value="VWF_A"/>
</dbReference>
<evidence type="ECO:0000313" key="19">
    <source>
        <dbReference type="Ensembl" id="ENSOTSP00005105327.1"/>
    </source>
</evidence>
<dbReference type="PANTHER" id="PTHR10166">
    <property type="entry name" value="VOLTAGE-DEPENDENT CALCIUM CHANNEL SUBUNIT ALPHA-2/DELTA-RELATED"/>
    <property type="match status" value="1"/>
</dbReference>
<comment type="similarity">
    <text evidence="2">Belongs to the calcium channel subunit alpha-2/delta family.</text>
</comment>
<evidence type="ECO:0000256" key="2">
    <source>
        <dbReference type="ARBA" id="ARBA00007060"/>
    </source>
</evidence>
<gene>
    <name evidence="19" type="primary">LOC112219241</name>
</gene>
<evidence type="ECO:0000256" key="15">
    <source>
        <dbReference type="ARBA" id="ARBA00023180"/>
    </source>
</evidence>
<name>A0AAZ3NM23_ONCTS</name>
<feature type="domain" description="VWFA" evidence="18">
    <location>
        <begin position="264"/>
        <end position="441"/>
    </location>
</feature>
<dbReference type="PROSITE" id="PS50234">
    <property type="entry name" value="VWFA"/>
    <property type="match status" value="1"/>
</dbReference>
<keyword evidence="15" id="KW-0325">Glycoprotein</keyword>
<dbReference type="GO" id="GO:0005245">
    <property type="term" value="F:voltage-gated calcium channel activity"/>
    <property type="evidence" value="ECO:0007669"/>
    <property type="project" value="TreeGrafter"/>
</dbReference>
<dbReference type="PANTHER" id="PTHR10166:SF6">
    <property type="entry name" value="VOLTAGE-DEPENDENT CALCIUM CHANNEL SUBUNIT ALPHA-2_DELTA-1"/>
    <property type="match status" value="1"/>
</dbReference>
<reference evidence="20" key="1">
    <citation type="journal article" date="2018" name="PLoS ONE">
        <title>Chinook salmon (Oncorhynchus tshawytscha) genome and transcriptome.</title>
        <authorList>
            <person name="Christensen K.A."/>
            <person name="Leong J.S."/>
            <person name="Sakhrani D."/>
            <person name="Biagi C.A."/>
            <person name="Minkley D.R."/>
            <person name="Withler R.E."/>
            <person name="Rondeau E.B."/>
            <person name="Koop B.F."/>
            <person name="Devlin R.H."/>
        </authorList>
    </citation>
    <scope>NUCLEOTIDE SEQUENCE [LARGE SCALE GENOMIC DNA]</scope>
</reference>
<evidence type="ECO:0000256" key="13">
    <source>
        <dbReference type="ARBA" id="ARBA00023136"/>
    </source>
</evidence>
<reference evidence="19" key="3">
    <citation type="submission" date="2025-09" db="UniProtKB">
        <authorList>
            <consortium name="Ensembl"/>
        </authorList>
    </citation>
    <scope>IDENTIFICATION</scope>
</reference>
<keyword evidence="13" id="KW-0472">Membrane</keyword>
<evidence type="ECO:0000256" key="4">
    <source>
        <dbReference type="ARBA" id="ARBA00022568"/>
    </source>
</evidence>
<evidence type="ECO:0000256" key="3">
    <source>
        <dbReference type="ARBA" id="ARBA00022448"/>
    </source>
</evidence>
<evidence type="ECO:0000256" key="11">
    <source>
        <dbReference type="ARBA" id="ARBA00022989"/>
    </source>
</evidence>
<dbReference type="Gene3D" id="3.40.50.410">
    <property type="entry name" value="von Willebrand factor, type A domain"/>
    <property type="match status" value="1"/>
</dbReference>
<dbReference type="GeneTree" id="ENSGT00940000155209"/>
<accession>A0AAZ3NM23</accession>
<comment type="subcellular location">
    <subcellularLocation>
        <location evidence="1">Membrane</location>
        <topology evidence="1">Single-pass type I membrane protein</topology>
    </subcellularLocation>
</comment>
<keyword evidence="11" id="KW-1133">Transmembrane helix</keyword>
<dbReference type="InterPro" id="IPR051173">
    <property type="entry name" value="Ca_channel_alpha-2/delta"/>
</dbReference>
<dbReference type="AlphaFoldDB" id="A0AAZ3NM23"/>
<evidence type="ECO:0000256" key="9">
    <source>
        <dbReference type="ARBA" id="ARBA00022837"/>
    </source>
</evidence>
<evidence type="ECO:0000256" key="17">
    <source>
        <dbReference type="SAM" id="SignalP"/>
    </source>
</evidence>
<keyword evidence="14" id="KW-1015">Disulfide bond</keyword>